<dbReference type="SMART" id="SM00042">
    <property type="entry name" value="CUB"/>
    <property type="match status" value="2"/>
</dbReference>
<feature type="domain" description="CUB" evidence="4">
    <location>
        <begin position="264"/>
        <end position="364"/>
    </location>
</feature>
<dbReference type="CDD" id="cd00041">
    <property type="entry name" value="CUB"/>
    <property type="match status" value="2"/>
</dbReference>
<feature type="non-terminal residue" evidence="5">
    <location>
        <position position="365"/>
    </location>
</feature>
<dbReference type="Pfam" id="PF00431">
    <property type="entry name" value="CUB"/>
    <property type="match status" value="2"/>
</dbReference>
<comment type="caution">
    <text evidence="5">The sequence shown here is derived from an EMBL/GenBank/DDBJ whole genome shotgun (WGS) entry which is preliminary data.</text>
</comment>
<dbReference type="SUPFAM" id="SSF49854">
    <property type="entry name" value="Spermadhesin, CUB domain"/>
    <property type="match status" value="2"/>
</dbReference>
<dbReference type="OrthoDB" id="10009301at2759"/>
<evidence type="ECO:0000259" key="4">
    <source>
        <dbReference type="PROSITE" id="PS01180"/>
    </source>
</evidence>
<protein>
    <recommendedName>
        <fullName evidence="4">CUB domain-containing protein</fullName>
    </recommendedName>
</protein>
<feature type="domain" description="CUB" evidence="4">
    <location>
        <begin position="145"/>
        <end position="259"/>
    </location>
</feature>
<keyword evidence="6" id="KW-1185">Reference proteome</keyword>
<sequence length="365" mass="41833">MTTMSLKRVLKQRIVLDQMLMTSYSAEGDSVHASIHNWTTDLEDLELKTLRQIQEQAPMRLRCHVCLEPVSLENCTTAETLRLCERGFRCYNLQAFDTARNAHIFAKGCLQSILCAQNRGCDFLNLSRNGSIGFCSLECCHTQECNAQPRVSSTAPPPPMITERPTTAGKYPDNADCIWIIPVPKGSTLKIQFVYFFMERRYDYVKISMGRRLLRRLTGSPRKRDKVISIKGTSEVVRVAFKSDRSVSKRGFFAKYNVMKARSCGGTLPGSSGSFKSPNYPANYPNDVHCKWTIHVPRGALLRLNFRTFETERWIRNRKGSRMRGHQRFLYITRIRGTGEKISIIFKADRRNTGKGFYTTYYVSK</sequence>
<keyword evidence="2" id="KW-1015">Disulfide bond</keyword>
<name>A0A3M6T9S7_POCDA</name>
<proteinExistence type="predicted"/>
<evidence type="ECO:0000256" key="2">
    <source>
        <dbReference type="ARBA" id="ARBA00023157"/>
    </source>
</evidence>
<evidence type="ECO:0000313" key="5">
    <source>
        <dbReference type="EMBL" id="RMX38150.1"/>
    </source>
</evidence>
<keyword evidence="1" id="KW-0677">Repeat</keyword>
<evidence type="ECO:0000256" key="3">
    <source>
        <dbReference type="PROSITE-ProRule" id="PRU00059"/>
    </source>
</evidence>
<dbReference type="Gene3D" id="2.60.120.290">
    <property type="entry name" value="Spermadhesin, CUB domain"/>
    <property type="match status" value="2"/>
</dbReference>
<accession>A0A3M6T9S7</accession>
<comment type="caution">
    <text evidence="3">Lacks conserved residue(s) required for the propagation of feature annotation.</text>
</comment>
<dbReference type="PROSITE" id="PS01180">
    <property type="entry name" value="CUB"/>
    <property type="match status" value="2"/>
</dbReference>
<evidence type="ECO:0000313" key="6">
    <source>
        <dbReference type="Proteomes" id="UP000275408"/>
    </source>
</evidence>
<dbReference type="InterPro" id="IPR045860">
    <property type="entry name" value="Snake_toxin-like_sf"/>
</dbReference>
<dbReference type="Gene3D" id="2.10.60.10">
    <property type="entry name" value="CD59"/>
    <property type="match status" value="1"/>
</dbReference>
<dbReference type="PANTHER" id="PTHR24251">
    <property type="entry name" value="OVOCHYMASE-RELATED"/>
    <property type="match status" value="1"/>
</dbReference>
<evidence type="ECO:0000256" key="1">
    <source>
        <dbReference type="ARBA" id="ARBA00022737"/>
    </source>
</evidence>
<dbReference type="EMBL" id="RCHS01004043">
    <property type="protein sequence ID" value="RMX38150.1"/>
    <property type="molecule type" value="Genomic_DNA"/>
</dbReference>
<dbReference type="InterPro" id="IPR035914">
    <property type="entry name" value="Sperma_CUB_dom_sf"/>
</dbReference>
<dbReference type="SUPFAM" id="SSF57302">
    <property type="entry name" value="Snake toxin-like"/>
    <property type="match status" value="1"/>
</dbReference>
<dbReference type="Proteomes" id="UP000275408">
    <property type="component" value="Unassembled WGS sequence"/>
</dbReference>
<organism evidence="5 6">
    <name type="scientific">Pocillopora damicornis</name>
    <name type="common">Cauliflower coral</name>
    <name type="synonym">Millepora damicornis</name>
    <dbReference type="NCBI Taxonomy" id="46731"/>
    <lineage>
        <taxon>Eukaryota</taxon>
        <taxon>Metazoa</taxon>
        <taxon>Cnidaria</taxon>
        <taxon>Anthozoa</taxon>
        <taxon>Hexacorallia</taxon>
        <taxon>Scleractinia</taxon>
        <taxon>Astrocoeniina</taxon>
        <taxon>Pocilloporidae</taxon>
        <taxon>Pocillopora</taxon>
    </lineage>
</organism>
<gene>
    <name evidence="5" type="ORF">pdam_00014768</name>
</gene>
<dbReference type="AlphaFoldDB" id="A0A3M6T9S7"/>
<dbReference type="STRING" id="46731.A0A3M6T9S7"/>
<reference evidence="5 6" key="1">
    <citation type="journal article" date="2018" name="Sci. Rep.">
        <title>Comparative analysis of the Pocillopora damicornis genome highlights role of immune system in coral evolution.</title>
        <authorList>
            <person name="Cunning R."/>
            <person name="Bay R.A."/>
            <person name="Gillette P."/>
            <person name="Baker A.C."/>
            <person name="Traylor-Knowles N."/>
        </authorList>
    </citation>
    <scope>NUCLEOTIDE SEQUENCE [LARGE SCALE GENOMIC DNA]</scope>
    <source>
        <strain evidence="5">RSMAS</strain>
        <tissue evidence="5">Whole animal</tissue>
    </source>
</reference>
<dbReference type="InterPro" id="IPR000859">
    <property type="entry name" value="CUB_dom"/>
</dbReference>
<dbReference type="CDD" id="cd23582">
    <property type="entry name" value="TFP_LU_ECD_TRP"/>
    <property type="match status" value="1"/>
</dbReference>